<dbReference type="GO" id="GO:0005634">
    <property type="term" value="C:nucleus"/>
    <property type="evidence" value="ECO:0007669"/>
    <property type="project" value="TreeGrafter"/>
</dbReference>
<keyword evidence="2" id="KW-0805">Transcription regulation</keyword>
<evidence type="ECO:0000313" key="8">
    <source>
        <dbReference type="Proteomes" id="UP001201262"/>
    </source>
</evidence>
<evidence type="ECO:0000313" key="7">
    <source>
        <dbReference type="EMBL" id="KAH8689170.1"/>
    </source>
</evidence>
<dbReference type="GeneID" id="70249500"/>
<dbReference type="SUPFAM" id="SSF57701">
    <property type="entry name" value="Zn2/Cys6 DNA-binding domain"/>
    <property type="match status" value="1"/>
</dbReference>
<dbReference type="InterPro" id="IPR051127">
    <property type="entry name" value="Fungal_SecMet_Regulators"/>
</dbReference>
<accession>A0AAD4KDJ4</accession>
<gene>
    <name evidence="7" type="ORF">BGW36DRAFT_412624</name>
</gene>
<sequence>MFSTFSTLEFSNNKDAEPRAKRRQVLRACETCRIKRSKCDDNTPCSTCISRNWVCSRTPVSASEPKSLAAALMEISALKEKIRTLEESQSQASVVTPPSSNLDSPSSQYAIIEWNDIIENRRFAWPKTPVHHVQNNECDYFGTLSTERFITRIINHWNSYPQKSPLWDFLNLKSIPIKCRQPRDLSELSALGGGSGNILESEVISKAQQYQYIRQFWHLHHPSLPIICERDFTAHFESLWIPDSAEPVQRSRAPSSLADIMIAICALAKASASKQILGQSSLGNSPSGHSLRETTDYAISVWHYRRCQRLIDDELDMPTTFTVQAQILMAIYLHSTSRLSAAYNVLGTAVRIAYSLGLHRDPPESPTPDCLTITKAELCRRIWWSLYIIDSRISMELGRPMLVDLDISDCRLPADDMNTSRNAALQPYTSPTGVTWLSYIVQAAKLCTIVRSISSNLYEESYNTGGIPSKLGNHDSQMPSDEISTAERLEKKLKNLGEWVRGLPHSLQLPRTGNEPALSSEISSLQLDLYAPPWMQNQKIFLELDYHNAIVTLIRPIVTVGQPQGEKSEALEKLINKLTDHAVTIIRICHQFSLETDILADHPELSSVVWSAALTLLYRLTTHSAGVEENKKLTQTLSLVSEILENVDSIDPVALAAMIRVRRLHRQVNEWTPGATHSQLDLQVNQAGQSLPPGIDIDSLMMAPSASMVREAFSTADLCVEDWDPEFLLSVPKPN</sequence>
<evidence type="ECO:0000256" key="1">
    <source>
        <dbReference type="ARBA" id="ARBA00022723"/>
    </source>
</evidence>
<evidence type="ECO:0000256" key="2">
    <source>
        <dbReference type="ARBA" id="ARBA00023015"/>
    </source>
</evidence>
<keyword evidence="1" id="KW-0479">Metal-binding</keyword>
<dbReference type="InterPro" id="IPR001138">
    <property type="entry name" value="Zn2Cys6_DnaBD"/>
</dbReference>
<dbReference type="Pfam" id="PF04082">
    <property type="entry name" value="Fungal_trans"/>
    <property type="match status" value="1"/>
</dbReference>
<dbReference type="GO" id="GO:0008270">
    <property type="term" value="F:zinc ion binding"/>
    <property type="evidence" value="ECO:0007669"/>
    <property type="project" value="InterPro"/>
</dbReference>
<dbReference type="GO" id="GO:0000978">
    <property type="term" value="F:RNA polymerase II cis-regulatory region sequence-specific DNA binding"/>
    <property type="evidence" value="ECO:0007669"/>
    <property type="project" value="TreeGrafter"/>
</dbReference>
<evidence type="ECO:0000256" key="3">
    <source>
        <dbReference type="ARBA" id="ARBA00023125"/>
    </source>
</evidence>
<dbReference type="PROSITE" id="PS50048">
    <property type="entry name" value="ZN2_CY6_FUNGAL_2"/>
    <property type="match status" value="1"/>
</dbReference>
<dbReference type="InterPro" id="IPR007219">
    <property type="entry name" value="XnlR_reg_dom"/>
</dbReference>
<organism evidence="7 8">
    <name type="scientific">Talaromyces proteolyticus</name>
    <dbReference type="NCBI Taxonomy" id="1131652"/>
    <lineage>
        <taxon>Eukaryota</taxon>
        <taxon>Fungi</taxon>
        <taxon>Dikarya</taxon>
        <taxon>Ascomycota</taxon>
        <taxon>Pezizomycotina</taxon>
        <taxon>Eurotiomycetes</taxon>
        <taxon>Eurotiomycetidae</taxon>
        <taxon>Eurotiales</taxon>
        <taxon>Trichocomaceae</taxon>
        <taxon>Talaromyces</taxon>
        <taxon>Talaromyces sect. Bacilispori</taxon>
    </lineage>
</organism>
<proteinExistence type="predicted"/>
<dbReference type="CDD" id="cd12148">
    <property type="entry name" value="fungal_TF_MHR"/>
    <property type="match status" value="1"/>
</dbReference>
<dbReference type="PROSITE" id="PS00463">
    <property type="entry name" value="ZN2_CY6_FUNGAL_1"/>
    <property type="match status" value="1"/>
</dbReference>
<keyword evidence="5" id="KW-0539">Nucleus</keyword>
<dbReference type="EMBL" id="JAJTJA010000016">
    <property type="protein sequence ID" value="KAH8689170.1"/>
    <property type="molecule type" value="Genomic_DNA"/>
</dbReference>
<keyword evidence="3" id="KW-0238">DNA-binding</keyword>
<name>A0AAD4KDJ4_9EURO</name>
<dbReference type="InterPro" id="IPR036864">
    <property type="entry name" value="Zn2-C6_fun-type_DNA-bd_sf"/>
</dbReference>
<evidence type="ECO:0000259" key="6">
    <source>
        <dbReference type="PROSITE" id="PS50048"/>
    </source>
</evidence>
<keyword evidence="4" id="KW-0804">Transcription</keyword>
<protein>
    <submittedName>
        <fullName evidence="7">Fungal-specific transcription factor domain-containing protein</fullName>
    </submittedName>
</protein>
<dbReference type="GO" id="GO:0006351">
    <property type="term" value="P:DNA-templated transcription"/>
    <property type="evidence" value="ECO:0007669"/>
    <property type="project" value="InterPro"/>
</dbReference>
<feature type="domain" description="Zn(2)-C6 fungal-type" evidence="6">
    <location>
        <begin position="28"/>
        <end position="57"/>
    </location>
</feature>
<dbReference type="GO" id="GO:0000981">
    <property type="term" value="F:DNA-binding transcription factor activity, RNA polymerase II-specific"/>
    <property type="evidence" value="ECO:0007669"/>
    <property type="project" value="InterPro"/>
</dbReference>
<dbReference type="Pfam" id="PF00172">
    <property type="entry name" value="Zn_clus"/>
    <property type="match status" value="1"/>
</dbReference>
<dbReference type="CDD" id="cd00067">
    <property type="entry name" value="GAL4"/>
    <property type="match status" value="1"/>
</dbReference>
<comment type="caution">
    <text evidence="7">The sequence shown here is derived from an EMBL/GenBank/DDBJ whole genome shotgun (WGS) entry which is preliminary data.</text>
</comment>
<dbReference type="PANTHER" id="PTHR47424">
    <property type="entry name" value="REGULATORY PROTEIN GAL4"/>
    <property type="match status" value="1"/>
</dbReference>
<dbReference type="SMART" id="SM00906">
    <property type="entry name" value="Fungal_trans"/>
    <property type="match status" value="1"/>
</dbReference>
<dbReference type="AlphaFoldDB" id="A0AAD4KDJ4"/>
<dbReference type="Proteomes" id="UP001201262">
    <property type="component" value="Unassembled WGS sequence"/>
</dbReference>
<dbReference type="GO" id="GO:0000435">
    <property type="term" value="P:positive regulation of transcription from RNA polymerase II promoter by galactose"/>
    <property type="evidence" value="ECO:0007669"/>
    <property type="project" value="TreeGrafter"/>
</dbReference>
<evidence type="ECO:0000256" key="4">
    <source>
        <dbReference type="ARBA" id="ARBA00023163"/>
    </source>
</evidence>
<dbReference type="SMART" id="SM00066">
    <property type="entry name" value="GAL4"/>
    <property type="match status" value="1"/>
</dbReference>
<dbReference type="Gene3D" id="4.10.240.10">
    <property type="entry name" value="Zn(2)-C6 fungal-type DNA-binding domain"/>
    <property type="match status" value="1"/>
</dbReference>
<dbReference type="PANTHER" id="PTHR47424:SF12">
    <property type="entry name" value="TRANSCRIPTION FACTOR ASQA"/>
    <property type="match status" value="1"/>
</dbReference>
<keyword evidence="8" id="KW-1185">Reference proteome</keyword>
<evidence type="ECO:0000256" key="5">
    <source>
        <dbReference type="ARBA" id="ARBA00023242"/>
    </source>
</evidence>
<dbReference type="RefSeq" id="XP_046065596.1">
    <property type="nucleotide sequence ID" value="XM_046219213.1"/>
</dbReference>
<reference evidence="7" key="1">
    <citation type="submission" date="2021-12" db="EMBL/GenBank/DDBJ databases">
        <title>Convergent genome expansion in fungi linked to evolution of root-endophyte symbiosis.</title>
        <authorList>
            <consortium name="DOE Joint Genome Institute"/>
            <person name="Ke Y.-H."/>
            <person name="Bonito G."/>
            <person name="Liao H.-L."/>
            <person name="Looney B."/>
            <person name="Rojas-Flechas A."/>
            <person name="Nash J."/>
            <person name="Hameed K."/>
            <person name="Schadt C."/>
            <person name="Martin F."/>
            <person name="Crous P.W."/>
            <person name="Miettinen O."/>
            <person name="Magnuson J.K."/>
            <person name="Labbe J."/>
            <person name="Jacobson D."/>
            <person name="Doktycz M.J."/>
            <person name="Veneault-Fourrey C."/>
            <person name="Kuo A."/>
            <person name="Mondo S."/>
            <person name="Calhoun S."/>
            <person name="Riley R."/>
            <person name="Ohm R."/>
            <person name="LaButti K."/>
            <person name="Andreopoulos B."/>
            <person name="Pangilinan J."/>
            <person name="Nolan M."/>
            <person name="Tritt A."/>
            <person name="Clum A."/>
            <person name="Lipzen A."/>
            <person name="Daum C."/>
            <person name="Barry K."/>
            <person name="Grigoriev I.V."/>
            <person name="Vilgalys R."/>
        </authorList>
    </citation>
    <scope>NUCLEOTIDE SEQUENCE</scope>
    <source>
        <strain evidence="7">PMI_201</strain>
    </source>
</reference>